<gene>
    <name evidence="5" type="ORF">LY90DRAFT_665304</name>
</gene>
<dbReference type="SMART" id="SM01214">
    <property type="entry name" value="Fmp27_GFWDK"/>
    <property type="match status" value="1"/>
</dbReference>
<comment type="caution">
    <text evidence="5">The sequence shown here is derived from an EMBL/GenBank/DDBJ whole genome shotgun (WGS) entry which is preliminary data.</text>
</comment>
<dbReference type="InterPro" id="IPR019441">
    <property type="entry name" value="FMP27/BLTP2/Hobbit_GFWDK_RBG"/>
</dbReference>
<accession>A0A1Y2F0Z7</accession>
<feature type="compositionally biased region" description="Polar residues" evidence="2">
    <location>
        <begin position="1326"/>
        <end position="1349"/>
    </location>
</feature>
<dbReference type="InterPro" id="IPR045167">
    <property type="entry name" value="Hobbit"/>
</dbReference>
<dbReference type="EMBL" id="MCOG01000019">
    <property type="protein sequence ID" value="ORY77529.1"/>
    <property type="molecule type" value="Genomic_DNA"/>
</dbReference>
<feature type="region of interest" description="Disordered" evidence="2">
    <location>
        <begin position="1307"/>
        <end position="1349"/>
    </location>
</feature>
<keyword evidence="1" id="KW-0175">Coiled coil</keyword>
<dbReference type="STRING" id="1754190.A0A1Y2F0Z7"/>
<reference evidence="5 6" key="1">
    <citation type="submission" date="2016-08" db="EMBL/GenBank/DDBJ databases">
        <title>A Parts List for Fungal Cellulosomes Revealed by Comparative Genomics.</title>
        <authorList>
            <consortium name="DOE Joint Genome Institute"/>
            <person name="Haitjema C.H."/>
            <person name="Gilmore S.P."/>
            <person name="Henske J.K."/>
            <person name="Solomon K.V."/>
            <person name="De Groot R."/>
            <person name="Kuo A."/>
            <person name="Mondo S.J."/>
            <person name="Salamov A.A."/>
            <person name="Labutti K."/>
            <person name="Zhao Z."/>
            <person name="Chiniquy J."/>
            <person name="Barry K."/>
            <person name="Brewer H.M."/>
            <person name="Purvine S.O."/>
            <person name="Wright A.T."/>
            <person name="Boxma B."/>
            <person name="Van Alen T."/>
            <person name="Hackstein J.H."/>
            <person name="Baker S.E."/>
            <person name="Grigoriev I.V."/>
            <person name="O'Malley M.A."/>
        </authorList>
    </citation>
    <scope>NUCLEOTIDE SEQUENCE [LARGE SCALE GENOMIC DNA]</scope>
    <source>
        <strain evidence="5 6">G1</strain>
    </source>
</reference>
<evidence type="ECO:0000259" key="3">
    <source>
        <dbReference type="SMART" id="SM01214"/>
    </source>
</evidence>
<protein>
    <submittedName>
        <fullName evidence="5">Uncharacterized protein</fullName>
    </submittedName>
</protein>
<dbReference type="Proteomes" id="UP000193920">
    <property type="component" value="Unassembled WGS sequence"/>
</dbReference>
<proteinExistence type="predicted"/>
<feature type="domain" description="FMP27 WPPW motif-containing RBG unit" evidence="4">
    <location>
        <begin position="382"/>
        <end position="886"/>
    </location>
</feature>
<dbReference type="PANTHER" id="PTHR15678:SF6">
    <property type="entry name" value="BRIDGE-LIKE LIPID TRANSFER PROTEIN FAMILY MEMBER 2"/>
    <property type="match status" value="1"/>
</dbReference>
<dbReference type="SMART" id="SM01216">
    <property type="entry name" value="Fmp27_WPPW"/>
    <property type="match status" value="1"/>
</dbReference>
<evidence type="ECO:0000313" key="5">
    <source>
        <dbReference type="EMBL" id="ORY77529.1"/>
    </source>
</evidence>
<organism evidence="5 6">
    <name type="scientific">Neocallimastix californiae</name>
    <dbReference type="NCBI Taxonomy" id="1754190"/>
    <lineage>
        <taxon>Eukaryota</taxon>
        <taxon>Fungi</taxon>
        <taxon>Fungi incertae sedis</taxon>
        <taxon>Chytridiomycota</taxon>
        <taxon>Chytridiomycota incertae sedis</taxon>
        <taxon>Neocallimastigomycetes</taxon>
        <taxon>Neocallimastigales</taxon>
        <taxon>Neocallimastigaceae</taxon>
        <taxon>Neocallimastix</taxon>
    </lineage>
</organism>
<feature type="compositionally biased region" description="Low complexity" evidence="2">
    <location>
        <begin position="954"/>
        <end position="971"/>
    </location>
</feature>
<evidence type="ECO:0000259" key="4">
    <source>
        <dbReference type="SMART" id="SM01216"/>
    </source>
</evidence>
<feature type="region of interest" description="Disordered" evidence="2">
    <location>
        <begin position="954"/>
        <end position="974"/>
    </location>
</feature>
<dbReference type="InterPro" id="IPR019449">
    <property type="entry name" value="FMP27_WPPW_RBG"/>
</dbReference>
<keyword evidence="6" id="KW-1185">Reference proteome</keyword>
<feature type="coiled-coil region" evidence="1">
    <location>
        <begin position="492"/>
        <end position="519"/>
    </location>
</feature>
<feature type="domain" description="FMP27/BLTP2/Hobbit GFWDK motif-containing RBG unit" evidence="3">
    <location>
        <begin position="5"/>
        <end position="152"/>
    </location>
</feature>
<dbReference type="OrthoDB" id="1562405at2759"/>
<dbReference type="PANTHER" id="PTHR15678">
    <property type="entry name" value="ANTIGEN MLAA-22-RELATED"/>
    <property type="match status" value="1"/>
</dbReference>
<evidence type="ECO:0000256" key="1">
    <source>
        <dbReference type="SAM" id="Coils"/>
    </source>
</evidence>
<evidence type="ECO:0000313" key="6">
    <source>
        <dbReference type="Proteomes" id="UP000193920"/>
    </source>
</evidence>
<evidence type="ECO:0000256" key="2">
    <source>
        <dbReference type="SAM" id="MobiDB-lite"/>
    </source>
</evidence>
<dbReference type="Pfam" id="PF10344">
    <property type="entry name" value="Hobbit"/>
    <property type="match status" value="1"/>
</dbReference>
<sequence>MDLRDYPEKMFYLPESTDDPERPSLKFDVSVFITEQDPNEECKRWVEVKYFHGRRSEKVLRTINPVKMYYNAKCVIQTNQRAYFVWGYSIDPVFTHILQTISAFSKDCYDPSEKLAWWDKIRLNFHGSMDLVITQGCELDAHILGSFSPYYTLNSDYFGNDGVNIIFSKGVNIKLGDTGVENEALRICCGELKCTIPRMGKEQYYEDYFNDDILNEIINNEIIFKLSGDVHISIICTFDPVIDNYFTEKRNHNELFLKLPEFATPYPNTMVFDSFSGFRTKFIHLKINLSSPSNYYAGLNYQHNYFHLTLDAINYLINFTEFMSTGFLALPVGVGPLFDKNADKKIPMDISEISMKINLMPLMIGISSFINDECYSNDFMIGIRCKAQTLNMEFNLLNQDNNGLDFTFSNAIITSLEGKIYTSGNAVSDEAKLYSFKGNDPKIYQKKKKKYDDDDTDDIYCWSNDLDKIYIHKNMPINSKHFLSSAYISYFKRNAIGDQEKLKKEYQIIENDISRVQIDLIQKRYFEIEILIRKLVEHQNNMELNSNKFEQSVDIVDLLATLYEKKKILKEQMEKEESSIYFNNEPLDSPNDMDTGLFNNIFIVHNICIIWNEAVRNIIFKMVHLSNRNNLLHIDMTYKLEKEMKKIIETKNSSINNNNNIESPTDKVASTPFTFEDQKHHDSIYNIIMNNNNSNDDELKTKEKLNINKSNSSLADELLQKLISEQNTHFVVTERDNNSNEDDDTIEFPEIQKKSDKYICSRNESSPDYIAPHEKAINSMIINFINPQICFEVPVDYIEKKNDLSVILLVAKSAQFRNIDITDLNVEDFNYIREEEIIKRRIHVTLQDAQLNSAHRSKRNKFPLSLVLNTTDGKLEWPLWVPLECIFDSTSHSGIIEHIADRFNGNVLSDTYNPSYVKPTERSHIKNTRRKSILGNNDTRETTTYENKNNTNLTLESGDINNNNNNSNNNNITKNGTLKFNTKRVCADNDNEIDTTIIAIKECNLYATSLQYCTIYNVIFDLFAYTEPNVLKMEDCVQKLVFKIEQLDDLNAVLENIYIMKNNIQMLNRSIVQIDWEDFYNENNGLEDLSAMDARTKYNNLQEHLVKTQDELLNVVLALKKIGKIRNSTKKNSTKIRSKFIYMSKDLTYNMLLDNSVPYCECLVKDIKCQIDTLEDKTNVNTIELRKIIVHNLLEKDNIYMNALVPYLPHQREYMENTKEKMFRLYYRENPAIGGIPIIDHFEINVIPILLQITNKLVNHLLLYVFPDRYKKGTDSSCISDNADEKLNNSDIDSIIYYSFEQQSKKKTDNEALSESKSKKKSSKSITNENENDVTLSDNELNKNSNGVNISNEEMKEWRYNENSDDDIFYDQQVEGNSSLSKNKKIASLNALSSVANNNTGNGSGETSNKIDYNVNQMQNRASQNKTFVYIKIPGAHHCISYKGPKNKNISDISQFTFKFPTLEYRNKTWSWYEFLMAVKKDLTKAVLNHAAALMREKIFKRKLNEKESNKMFGMLDEQIMIKFKKYYKNKSSIANNPSVSNVSMSTSSMLNENSIISEVSCEEDIDFIPEVNDELNLEYVEVLKKNLFNNDGTDNVFNLNNKTENTCNGSTDSDLHSTVNLGTPTNGRKRASTITFSKSTKYFTLPRDKSCDSFDGNFPVPIREANSRHMTQMSNVSDSIVSNSIQSINTFSAISNDYNEYMFIKKRMLFGKYMDDKI</sequence>
<name>A0A1Y2F0Z7_9FUNG</name>
<feature type="compositionally biased region" description="Basic and acidic residues" evidence="2">
    <location>
        <begin position="1307"/>
        <end position="1317"/>
    </location>
</feature>